<feature type="transmembrane region" description="Helical" evidence="5">
    <location>
        <begin position="410"/>
        <end position="429"/>
    </location>
</feature>
<keyword evidence="2 5" id="KW-0812">Transmembrane</keyword>
<name>A0A067C5K8_SAPPC</name>
<dbReference type="RefSeq" id="XP_012203339.1">
    <property type="nucleotide sequence ID" value="XM_012347949.1"/>
</dbReference>
<dbReference type="OrthoDB" id="40134at2759"/>
<evidence type="ECO:0000256" key="2">
    <source>
        <dbReference type="ARBA" id="ARBA00022692"/>
    </source>
</evidence>
<proteinExistence type="predicted"/>
<dbReference type="GO" id="GO:0015179">
    <property type="term" value="F:L-amino acid transmembrane transporter activity"/>
    <property type="evidence" value="ECO:0007669"/>
    <property type="project" value="TreeGrafter"/>
</dbReference>
<feature type="transmembrane region" description="Helical" evidence="5">
    <location>
        <begin position="150"/>
        <end position="169"/>
    </location>
</feature>
<feature type="transmembrane region" description="Helical" evidence="5">
    <location>
        <begin position="352"/>
        <end position="370"/>
    </location>
</feature>
<dbReference type="KEGG" id="spar:SPRG_08707"/>
<feature type="transmembrane region" description="Helical" evidence="5">
    <location>
        <begin position="189"/>
        <end position="211"/>
    </location>
</feature>
<evidence type="ECO:0000256" key="4">
    <source>
        <dbReference type="ARBA" id="ARBA00023136"/>
    </source>
</evidence>
<comment type="subcellular location">
    <subcellularLocation>
        <location evidence="1">Membrane</location>
        <topology evidence="1">Multi-pass membrane protein</topology>
    </subcellularLocation>
</comment>
<dbReference type="PANTHER" id="PTHR22950:SF349">
    <property type="entry name" value="AMINO ACID TRANSPORTER TRANSMEMBRANE DOMAIN-CONTAINING PROTEIN"/>
    <property type="match status" value="1"/>
</dbReference>
<keyword evidence="3 5" id="KW-1133">Transmembrane helix</keyword>
<dbReference type="AlphaFoldDB" id="A0A067C5K8"/>
<organism evidence="7 8">
    <name type="scientific">Saprolegnia parasitica (strain CBS 223.65)</name>
    <dbReference type="NCBI Taxonomy" id="695850"/>
    <lineage>
        <taxon>Eukaryota</taxon>
        <taxon>Sar</taxon>
        <taxon>Stramenopiles</taxon>
        <taxon>Oomycota</taxon>
        <taxon>Saprolegniomycetes</taxon>
        <taxon>Saprolegniales</taxon>
        <taxon>Saprolegniaceae</taxon>
        <taxon>Saprolegnia</taxon>
    </lineage>
</organism>
<evidence type="ECO:0000256" key="5">
    <source>
        <dbReference type="SAM" id="Phobius"/>
    </source>
</evidence>
<feature type="domain" description="Amino acid transporter transmembrane" evidence="6">
    <location>
        <begin position="14"/>
        <end position="429"/>
    </location>
</feature>
<dbReference type="GeneID" id="24130919"/>
<feature type="transmembrane region" description="Helical" evidence="5">
    <location>
        <begin position="272"/>
        <end position="298"/>
    </location>
</feature>
<sequence length="465" mass="49971">MAKDPFFTIEDTKMGFSLFCVVCGIGTLSMPGNYARAGYAWATIALVFMASINIYASVCISKVMLVAPKDCKTLGDIGGWVFGTPGRIAINISHMLVCTMAPIMFLVLGGTILTVLFPDSYEDTTWIILMGLSLLPVCLVPTLKESAGTATAGALGVLFADAIAIYILVSNIEIPDEVSPPSPELSLSGVATVFGSLALAYAAGIIIPSLQREHSQPERMPRVITVTLVLVSFCFLVVSVLGVFKVGCQIPGNLLFAITGSKLGFTASRGGVILAFLFMHLHIVIAFALVLFPAMFMAERIVLGLHKNSPVAKEAADVIDLETPKDTTTELIAHHDDPADAYKAPGAYAKAAVLRTIMVALCVVVAIAFKDKFGDLLDFIGASATATCCMILPIAFYLKTFWPTLSKAEKCFAIFSMLVTTVLAVYVSIKTGIALFSPTESAITFPFCPEKYQHYVYTNRTHYKF</sequence>
<dbReference type="GO" id="GO:0005774">
    <property type="term" value="C:vacuolar membrane"/>
    <property type="evidence" value="ECO:0007669"/>
    <property type="project" value="TreeGrafter"/>
</dbReference>
<reference evidence="7 8" key="1">
    <citation type="journal article" date="2013" name="PLoS Genet.">
        <title>Distinctive expansion of potential virulence genes in the genome of the oomycete fish pathogen Saprolegnia parasitica.</title>
        <authorList>
            <person name="Jiang R.H."/>
            <person name="de Bruijn I."/>
            <person name="Haas B.J."/>
            <person name="Belmonte R."/>
            <person name="Lobach L."/>
            <person name="Christie J."/>
            <person name="van den Ackerveken G."/>
            <person name="Bottin A."/>
            <person name="Bulone V."/>
            <person name="Diaz-Moreno S.M."/>
            <person name="Dumas B."/>
            <person name="Fan L."/>
            <person name="Gaulin E."/>
            <person name="Govers F."/>
            <person name="Grenville-Briggs L.J."/>
            <person name="Horner N.R."/>
            <person name="Levin J.Z."/>
            <person name="Mammella M."/>
            <person name="Meijer H.J."/>
            <person name="Morris P."/>
            <person name="Nusbaum C."/>
            <person name="Oome S."/>
            <person name="Phillips A.J."/>
            <person name="van Rooyen D."/>
            <person name="Rzeszutek E."/>
            <person name="Saraiva M."/>
            <person name="Secombes C.J."/>
            <person name="Seidl M.F."/>
            <person name="Snel B."/>
            <person name="Stassen J.H."/>
            <person name="Sykes S."/>
            <person name="Tripathy S."/>
            <person name="van den Berg H."/>
            <person name="Vega-Arreguin J.C."/>
            <person name="Wawra S."/>
            <person name="Young S.K."/>
            <person name="Zeng Q."/>
            <person name="Dieguez-Uribeondo J."/>
            <person name="Russ C."/>
            <person name="Tyler B.M."/>
            <person name="van West P."/>
        </authorList>
    </citation>
    <scope>NUCLEOTIDE SEQUENCE [LARGE SCALE GENOMIC DNA]</scope>
    <source>
        <strain evidence="7 8">CBS 223.65</strain>
    </source>
</reference>
<feature type="transmembrane region" description="Helical" evidence="5">
    <location>
        <begin position="223"/>
        <end position="244"/>
    </location>
</feature>
<keyword evidence="4 5" id="KW-0472">Membrane</keyword>
<dbReference type="EMBL" id="KK583227">
    <property type="protein sequence ID" value="KDO26054.1"/>
    <property type="molecule type" value="Genomic_DNA"/>
</dbReference>
<feature type="transmembrane region" description="Helical" evidence="5">
    <location>
        <begin position="38"/>
        <end position="60"/>
    </location>
</feature>
<feature type="transmembrane region" description="Helical" evidence="5">
    <location>
        <begin position="124"/>
        <end position="143"/>
    </location>
</feature>
<evidence type="ECO:0000259" key="6">
    <source>
        <dbReference type="Pfam" id="PF01490"/>
    </source>
</evidence>
<protein>
    <recommendedName>
        <fullName evidence="6">Amino acid transporter transmembrane domain-containing protein</fullName>
    </recommendedName>
</protein>
<gene>
    <name evidence="7" type="ORF">SPRG_08707</name>
</gene>
<accession>A0A067C5K8</accession>
<feature type="transmembrane region" description="Helical" evidence="5">
    <location>
        <begin position="96"/>
        <end position="118"/>
    </location>
</feature>
<evidence type="ECO:0000313" key="7">
    <source>
        <dbReference type="EMBL" id="KDO26054.1"/>
    </source>
</evidence>
<dbReference type="VEuPathDB" id="FungiDB:SPRG_08707"/>
<evidence type="ECO:0000256" key="3">
    <source>
        <dbReference type="ARBA" id="ARBA00022989"/>
    </source>
</evidence>
<evidence type="ECO:0000313" key="8">
    <source>
        <dbReference type="Proteomes" id="UP000030745"/>
    </source>
</evidence>
<dbReference type="OMA" id="MFMAERI"/>
<feature type="transmembrane region" description="Helical" evidence="5">
    <location>
        <begin position="376"/>
        <end position="398"/>
    </location>
</feature>
<keyword evidence="8" id="KW-1185">Reference proteome</keyword>
<evidence type="ECO:0000256" key="1">
    <source>
        <dbReference type="ARBA" id="ARBA00004141"/>
    </source>
</evidence>
<dbReference type="Proteomes" id="UP000030745">
    <property type="component" value="Unassembled WGS sequence"/>
</dbReference>
<dbReference type="Pfam" id="PF01490">
    <property type="entry name" value="Aa_trans"/>
    <property type="match status" value="1"/>
</dbReference>
<dbReference type="InterPro" id="IPR013057">
    <property type="entry name" value="AA_transpt_TM"/>
</dbReference>
<dbReference type="PANTHER" id="PTHR22950">
    <property type="entry name" value="AMINO ACID TRANSPORTER"/>
    <property type="match status" value="1"/>
</dbReference>
<feature type="transmembrane region" description="Helical" evidence="5">
    <location>
        <begin position="12"/>
        <end position="32"/>
    </location>
</feature>